<feature type="non-terminal residue" evidence="12">
    <location>
        <position position="277"/>
    </location>
</feature>
<keyword evidence="4" id="KW-0540">Nuclease</keyword>
<organism evidence="12 13">
    <name type="scientific">Cetraspora pellucida</name>
    <dbReference type="NCBI Taxonomy" id="1433469"/>
    <lineage>
        <taxon>Eukaryota</taxon>
        <taxon>Fungi</taxon>
        <taxon>Fungi incertae sedis</taxon>
        <taxon>Mucoromycota</taxon>
        <taxon>Glomeromycotina</taxon>
        <taxon>Glomeromycetes</taxon>
        <taxon>Diversisporales</taxon>
        <taxon>Gigasporaceae</taxon>
        <taxon>Cetraspora</taxon>
    </lineage>
</organism>
<keyword evidence="8" id="KW-0378">Hydrolase</keyword>
<dbReference type="Pfam" id="PF12762">
    <property type="entry name" value="DDE_Tnp_IS1595"/>
    <property type="match status" value="1"/>
</dbReference>
<keyword evidence="6" id="KW-0547">Nucleotide-binding</keyword>
<evidence type="ECO:0000256" key="1">
    <source>
        <dbReference type="ARBA" id="ARBA00022679"/>
    </source>
</evidence>
<dbReference type="InterPro" id="IPR024445">
    <property type="entry name" value="Tnp_ISXO2-like"/>
</dbReference>
<dbReference type="GO" id="GO:0003677">
    <property type="term" value="F:DNA binding"/>
    <property type="evidence" value="ECO:0007669"/>
    <property type="project" value="UniProtKB-KW"/>
</dbReference>
<keyword evidence="10" id="KW-0238">DNA-binding</keyword>
<evidence type="ECO:0000313" key="13">
    <source>
        <dbReference type="Proteomes" id="UP000789759"/>
    </source>
</evidence>
<comment type="caution">
    <text evidence="12">The sequence shown here is derived from an EMBL/GenBank/DDBJ whole genome shotgun (WGS) entry which is preliminary data.</text>
</comment>
<evidence type="ECO:0000256" key="6">
    <source>
        <dbReference type="ARBA" id="ARBA00022741"/>
    </source>
</evidence>
<keyword evidence="1" id="KW-0808">Transferase</keyword>
<keyword evidence="9" id="KW-0190">Covalent protein-DNA linkage</keyword>
<evidence type="ECO:0000256" key="9">
    <source>
        <dbReference type="ARBA" id="ARBA00023124"/>
    </source>
</evidence>
<keyword evidence="13" id="KW-1185">Reference proteome</keyword>
<dbReference type="InterPro" id="IPR053164">
    <property type="entry name" value="IS1016-like_transposase"/>
</dbReference>
<evidence type="ECO:0000256" key="5">
    <source>
        <dbReference type="ARBA" id="ARBA00022723"/>
    </source>
</evidence>
<dbReference type="EMBL" id="CAJVQA010024056">
    <property type="protein sequence ID" value="CAG8780888.1"/>
    <property type="molecule type" value="Genomic_DNA"/>
</dbReference>
<keyword evidence="2" id="KW-0548">Nucleotidyltransferase</keyword>
<dbReference type="PANTHER" id="PTHR47163">
    <property type="entry name" value="DDE_TNP_IS1595 DOMAIN-CONTAINING PROTEIN"/>
    <property type="match status" value="1"/>
</dbReference>
<keyword evidence="7" id="KW-0255">Endonuclease</keyword>
<dbReference type="GO" id="GO:0000166">
    <property type="term" value="F:nucleotide binding"/>
    <property type="evidence" value="ECO:0007669"/>
    <property type="project" value="UniProtKB-KW"/>
</dbReference>
<evidence type="ECO:0000256" key="8">
    <source>
        <dbReference type="ARBA" id="ARBA00022801"/>
    </source>
</evidence>
<keyword evidence="5" id="KW-0479">Metal-binding</keyword>
<dbReference type="SMART" id="SM01126">
    <property type="entry name" value="DDE_Tnp_IS1595"/>
    <property type="match status" value="1"/>
</dbReference>
<dbReference type="AlphaFoldDB" id="A0A9N9P227"/>
<evidence type="ECO:0000313" key="12">
    <source>
        <dbReference type="EMBL" id="CAG8780888.1"/>
    </source>
</evidence>
<feature type="domain" description="ISXO2-like transposase" evidence="11">
    <location>
        <begin position="137"/>
        <end position="261"/>
    </location>
</feature>
<gene>
    <name evidence="12" type="ORF">CPELLU_LOCUS16381</name>
</gene>
<proteinExistence type="predicted"/>
<evidence type="ECO:0000256" key="3">
    <source>
        <dbReference type="ARBA" id="ARBA00022705"/>
    </source>
</evidence>
<reference evidence="12" key="1">
    <citation type="submission" date="2021-06" db="EMBL/GenBank/DDBJ databases">
        <authorList>
            <person name="Kallberg Y."/>
            <person name="Tangrot J."/>
            <person name="Rosling A."/>
        </authorList>
    </citation>
    <scope>NUCLEOTIDE SEQUENCE</scope>
    <source>
        <strain evidence="12">FL966</strain>
    </source>
</reference>
<evidence type="ECO:0000256" key="4">
    <source>
        <dbReference type="ARBA" id="ARBA00022722"/>
    </source>
</evidence>
<dbReference type="Proteomes" id="UP000789759">
    <property type="component" value="Unassembled WGS sequence"/>
</dbReference>
<dbReference type="GO" id="GO:0046872">
    <property type="term" value="F:metal ion binding"/>
    <property type="evidence" value="ECO:0007669"/>
    <property type="project" value="UniProtKB-KW"/>
</dbReference>
<dbReference type="Gene3D" id="3.40.1310.20">
    <property type="match status" value="1"/>
</dbReference>
<dbReference type="Pfam" id="PF02407">
    <property type="entry name" value="Viral_Rep"/>
    <property type="match status" value="1"/>
</dbReference>
<evidence type="ECO:0000256" key="2">
    <source>
        <dbReference type="ARBA" id="ARBA00022695"/>
    </source>
</evidence>
<dbReference type="GO" id="GO:0016787">
    <property type="term" value="F:hydrolase activity"/>
    <property type="evidence" value="ECO:0007669"/>
    <property type="project" value="UniProtKB-KW"/>
</dbReference>
<dbReference type="InterPro" id="IPR049912">
    <property type="entry name" value="CRESS_DNA_REP"/>
</dbReference>
<sequence length="277" mass="33114">SIPTNLTQFNELELNYLVCQYERCISTNRLHIQGYCQTTNNISYQELKTIFNNTYLHSEYIFGSFEAASNYCKAEFFQKKGTYKTLDEKFQLNPKLRKRIEGHKNIVGPFEFAKTVIKFVKLFQNKIINSLTEDDFLLGRDYEIIEIDESKFEDFWIVGMIQRSKNIKNKAKINSIQKCYFEIVENRNTETIHRIIKKHIKKGSNVYSDSWKSYCGIEKYGIKHKQVNHSKKNIKLLKRKIHSNTIESVWNALKLNLPRQNRNKKFIQKYLLQYIWY</sequence>
<evidence type="ECO:0000259" key="11">
    <source>
        <dbReference type="SMART" id="SM01126"/>
    </source>
</evidence>
<accession>A0A9N9P227</accession>
<evidence type="ECO:0000256" key="10">
    <source>
        <dbReference type="ARBA" id="ARBA00023125"/>
    </source>
</evidence>
<evidence type="ECO:0000256" key="7">
    <source>
        <dbReference type="ARBA" id="ARBA00022759"/>
    </source>
</evidence>
<dbReference type="GO" id="GO:0004519">
    <property type="term" value="F:endonuclease activity"/>
    <property type="evidence" value="ECO:0007669"/>
    <property type="project" value="UniProtKB-KW"/>
</dbReference>
<name>A0A9N9P227_9GLOM</name>
<dbReference type="GO" id="GO:0016779">
    <property type="term" value="F:nucleotidyltransferase activity"/>
    <property type="evidence" value="ECO:0007669"/>
    <property type="project" value="UniProtKB-KW"/>
</dbReference>
<protein>
    <submittedName>
        <fullName evidence="12">6778_t:CDS:1</fullName>
    </submittedName>
</protein>
<dbReference type="GO" id="GO:0006260">
    <property type="term" value="P:DNA replication"/>
    <property type="evidence" value="ECO:0007669"/>
    <property type="project" value="UniProtKB-KW"/>
</dbReference>
<keyword evidence="3" id="KW-0235">DNA replication</keyword>
<dbReference type="OrthoDB" id="5598606at2759"/>
<dbReference type="PANTHER" id="PTHR47163:SF3">
    <property type="entry name" value="PROTEIN CBG18017"/>
    <property type="match status" value="1"/>
</dbReference>